<dbReference type="Pfam" id="PF06632">
    <property type="entry name" value="XRCC4"/>
    <property type="match status" value="1"/>
</dbReference>
<dbReference type="Gene3D" id="1.20.5.370">
    <property type="match status" value="1"/>
</dbReference>
<keyword evidence="2" id="KW-0227">DNA damage</keyword>
<comment type="caution">
    <text evidence="8">The sequence shown here is derived from an EMBL/GenBank/DDBJ whole genome shotgun (WGS) entry which is preliminary data.</text>
</comment>
<dbReference type="GO" id="GO:0005958">
    <property type="term" value="C:DNA-dependent protein kinase-DNA ligase 4 complex"/>
    <property type="evidence" value="ECO:0007669"/>
    <property type="project" value="TreeGrafter"/>
</dbReference>
<feature type="compositionally biased region" description="Basic residues" evidence="5">
    <location>
        <begin position="232"/>
        <end position="245"/>
    </location>
</feature>
<feature type="domain" description="XRCC4 N-terminal" evidence="6">
    <location>
        <begin position="26"/>
        <end position="118"/>
    </location>
</feature>
<dbReference type="PANTHER" id="PTHR28559">
    <property type="entry name" value="DNA REPAIR PROTEIN XRCC4"/>
    <property type="match status" value="1"/>
</dbReference>
<comment type="subcellular location">
    <subcellularLocation>
        <location evidence="1">Nucleus</location>
    </subcellularLocation>
</comment>
<evidence type="ECO:0000259" key="7">
    <source>
        <dbReference type="Pfam" id="PF21924"/>
    </source>
</evidence>
<keyword evidence="4" id="KW-0539">Nucleus</keyword>
<dbReference type="InterPro" id="IPR038051">
    <property type="entry name" value="XRCC4-like_N_sf"/>
</dbReference>
<evidence type="ECO:0000256" key="4">
    <source>
        <dbReference type="ARBA" id="ARBA00023242"/>
    </source>
</evidence>
<feature type="compositionally biased region" description="Basic and acidic residues" evidence="5">
    <location>
        <begin position="309"/>
        <end position="318"/>
    </location>
</feature>
<dbReference type="AlphaFoldDB" id="A0A7J7JWP9"/>
<dbReference type="OrthoDB" id="8064436at2759"/>
<dbReference type="Pfam" id="PF21924">
    <property type="entry name" value="XRCC4_CC"/>
    <property type="match status" value="1"/>
</dbReference>
<feature type="compositionally biased region" description="Acidic residues" evidence="5">
    <location>
        <begin position="293"/>
        <end position="302"/>
    </location>
</feature>
<reference evidence="8" key="1">
    <citation type="submission" date="2020-06" db="EMBL/GenBank/DDBJ databases">
        <title>Draft genome of Bugula neritina, a colonial animal packing powerful symbionts and potential medicines.</title>
        <authorList>
            <person name="Rayko M."/>
        </authorList>
    </citation>
    <scope>NUCLEOTIDE SEQUENCE [LARGE SCALE GENOMIC DNA]</scope>
    <source>
        <strain evidence="8">Kwan_BN1</strain>
    </source>
</reference>
<evidence type="ECO:0000313" key="8">
    <source>
        <dbReference type="EMBL" id="KAF6030343.1"/>
    </source>
</evidence>
<evidence type="ECO:0000256" key="5">
    <source>
        <dbReference type="SAM" id="MobiDB-lite"/>
    </source>
</evidence>
<dbReference type="GO" id="GO:0010165">
    <property type="term" value="P:response to X-ray"/>
    <property type="evidence" value="ECO:0007669"/>
    <property type="project" value="TreeGrafter"/>
</dbReference>
<dbReference type="Proteomes" id="UP000593567">
    <property type="component" value="Unassembled WGS sequence"/>
</dbReference>
<organism evidence="8 9">
    <name type="scientific">Bugula neritina</name>
    <name type="common">Brown bryozoan</name>
    <name type="synonym">Sertularia neritina</name>
    <dbReference type="NCBI Taxonomy" id="10212"/>
    <lineage>
        <taxon>Eukaryota</taxon>
        <taxon>Metazoa</taxon>
        <taxon>Spiralia</taxon>
        <taxon>Lophotrochozoa</taxon>
        <taxon>Bryozoa</taxon>
        <taxon>Gymnolaemata</taxon>
        <taxon>Cheilostomatida</taxon>
        <taxon>Flustrina</taxon>
        <taxon>Buguloidea</taxon>
        <taxon>Bugulidae</taxon>
        <taxon>Bugula</taxon>
    </lineage>
</organism>
<keyword evidence="9" id="KW-1185">Reference proteome</keyword>
<dbReference type="InterPro" id="IPR053962">
    <property type="entry name" value="XRCC4_CC"/>
</dbReference>
<dbReference type="GO" id="GO:0032807">
    <property type="term" value="C:DNA ligase IV complex"/>
    <property type="evidence" value="ECO:0007669"/>
    <property type="project" value="TreeGrafter"/>
</dbReference>
<feature type="compositionally biased region" description="Polar residues" evidence="5">
    <location>
        <begin position="374"/>
        <end position="383"/>
    </location>
</feature>
<dbReference type="GO" id="GO:0006310">
    <property type="term" value="P:DNA recombination"/>
    <property type="evidence" value="ECO:0007669"/>
    <property type="project" value="InterPro"/>
</dbReference>
<dbReference type="GO" id="GO:0003677">
    <property type="term" value="F:DNA binding"/>
    <property type="evidence" value="ECO:0007669"/>
    <property type="project" value="InterPro"/>
</dbReference>
<feature type="region of interest" description="Disordered" evidence="5">
    <location>
        <begin position="374"/>
        <end position="420"/>
    </location>
</feature>
<dbReference type="GO" id="GO:0006303">
    <property type="term" value="P:double-strand break repair via nonhomologous end joining"/>
    <property type="evidence" value="ECO:0007669"/>
    <property type="project" value="TreeGrafter"/>
</dbReference>
<dbReference type="InterPro" id="IPR014751">
    <property type="entry name" value="XRCC4-like_C"/>
</dbReference>
<accession>A0A7J7JWP9</accession>
<name>A0A7J7JWP9_BUGNE</name>
<evidence type="ECO:0000256" key="3">
    <source>
        <dbReference type="ARBA" id="ARBA00023204"/>
    </source>
</evidence>
<sequence>MEECCSKIELEDGRSLYFSIKGVELEGKSGWSLILTDGVTVYDAEVSEDLLTDMAVGSSYSPQEFLDLFKMAFNLQKADDSKILKYTLTASSKGKDCFFWSEYLPNDNKTFRLGTLEMRPLPESERAPVYCRMFDSLLSVTRKSKQEADKCYLQSEEDKKCAKLACQKLDKFVTVQEQCEKVLYTNFVAILNEKKRKIRELQDQCESLKLSLASESAAPSQEVKDESQAPARRGRGGKAGSRRAAKSPVSACVAAKRRQQKPSEVKYDSEGSTDIEDNSVPTRKRSKILSQSSDDEATDVDETTPQHILNKEEQKETDDAADSSPGAEVSHAVVSVSKELSTESPPIKSRDVLTTPIKKIDTEALLDDLLTGATPTAATSAKQKSPVKRRSAVKAAPPVVVPKARPTRKQKATPSSVDDSLIDDLLQGI</sequence>
<feature type="region of interest" description="Disordered" evidence="5">
    <location>
        <begin position="216"/>
        <end position="350"/>
    </location>
</feature>
<dbReference type="InterPro" id="IPR053961">
    <property type="entry name" value="XRCC4_N"/>
</dbReference>
<gene>
    <name evidence="8" type="ORF">EB796_011328</name>
</gene>
<dbReference type="EMBL" id="VXIV02001713">
    <property type="protein sequence ID" value="KAF6030343.1"/>
    <property type="molecule type" value="Genomic_DNA"/>
</dbReference>
<keyword evidence="3" id="KW-0234">DNA repair</keyword>
<dbReference type="PANTHER" id="PTHR28559:SF1">
    <property type="entry name" value="DNA REPAIR PROTEIN XRCC4"/>
    <property type="match status" value="1"/>
</dbReference>
<evidence type="ECO:0000259" key="6">
    <source>
        <dbReference type="Pfam" id="PF06632"/>
    </source>
</evidence>
<proteinExistence type="predicted"/>
<dbReference type="Gene3D" id="2.170.210.10">
    <property type="entry name" value="DNA double-strand break repair and VJ recombination XRCC4, N-terminal"/>
    <property type="match status" value="1"/>
</dbReference>
<feature type="domain" description="XRCC4 coiled-coil" evidence="7">
    <location>
        <begin position="147"/>
        <end position="201"/>
    </location>
</feature>
<feature type="compositionally biased region" description="Low complexity" evidence="5">
    <location>
        <begin position="393"/>
        <end position="404"/>
    </location>
</feature>
<protein>
    <submittedName>
        <fullName evidence="8">XRCC4</fullName>
    </submittedName>
</protein>
<evidence type="ECO:0000256" key="1">
    <source>
        <dbReference type="ARBA" id="ARBA00004123"/>
    </source>
</evidence>
<evidence type="ECO:0000256" key="2">
    <source>
        <dbReference type="ARBA" id="ARBA00022763"/>
    </source>
</evidence>
<dbReference type="InterPro" id="IPR010585">
    <property type="entry name" value="DNA_repair_prot_XRCC4"/>
</dbReference>
<evidence type="ECO:0000313" key="9">
    <source>
        <dbReference type="Proteomes" id="UP000593567"/>
    </source>
</evidence>
<dbReference type="SUPFAM" id="SSF58022">
    <property type="entry name" value="XRCC4, C-terminal oligomerization domain"/>
    <property type="match status" value="1"/>
</dbReference>